<feature type="region of interest" description="Disordered" evidence="1">
    <location>
        <begin position="73"/>
        <end position="94"/>
    </location>
</feature>
<dbReference type="AlphaFoldDB" id="A0AA88XRQ2"/>
<dbReference type="EMBL" id="VSWD01000010">
    <property type="protein sequence ID" value="KAK3091112.1"/>
    <property type="molecule type" value="Genomic_DNA"/>
</dbReference>
<sequence length="115" mass="12249">MDIDGRRGKPTGDANSSRAPGPTSSLLGIRRGSMWCSIGSSEAVDPVLYRPADSQIGADVIYEVGKLRMAASPSIQSRPLIPQRHGGNPKKSCSYDVHMNTAHSAHTGSEEFVVI</sequence>
<protein>
    <submittedName>
        <fullName evidence="2">Uncharacterized protein</fullName>
    </submittedName>
</protein>
<evidence type="ECO:0000313" key="3">
    <source>
        <dbReference type="Proteomes" id="UP001186944"/>
    </source>
</evidence>
<dbReference type="Proteomes" id="UP001186944">
    <property type="component" value="Unassembled WGS sequence"/>
</dbReference>
<organism evidence="2 3">
    <name type="scientific">Pinctada imbricata</name>
    <name type="common">Atlantic pearl-oyster</name>
    <name type="synonym">Pinctada martensii</name>
    <dbReference type="NCBI Taxonomy" id="66713"/>
    <lineage>
        <taxon>Eukaryota</taxon>
        <taxon>Metazoa</taxon>
        <taxon>Spiralia</taxon>
        <taxon>Lophotrochozoa</taxon>
        <taxon>Mollusca</taxon>
        <taxon>Bivalvia</taxon>
        <taxon>Autobranchia</taxon>
        <taxon>Pteriomorphia</taxon>
        <taxon>Pterioida</taxon>
        <taxon>Pterioidea</taxon>
        <taxon>Pteriidae</taxon>
        <taxon>Pinctada</taxon>
    </lineage>
</organism>
<name>A0AA88XRQ2_PINIB</name>
<accession>A0AA88XRQ2</accession>
<reference evidence="2" key="1">
    <citation type="submission" date="2019-08" db="EMBL/GenBank/DDBJ databases">
        <title>The improved chromosome-level genome for the pearl oyster Pinctada fucata martensii using PacBio sequencing and Hi-C.</title>
        <authorList>
            <person name="Zheng Z."/>
        </authorList>
    </citation>
    <scope>NUCLEOTIDE SEQUENCE</scope>
    <source>
        <strain evidence="2">ZZ-2019</strain>
        <tissue evidence="2">Adductor muscle</tissue>
    </source>
</reference>
<gene>
    <name evidence="2" type="ORF">FSP39_017203</name>
</gene>
<comment type="caution">
    <text evidence="2">The sequence shown here is derived from an EMBL/GenBank/DDBJ whole genome shotgun (WGS) entry which is preliminary data.</text>
</comment>
<evidence type="ECO:0000256" key="1">
    <source>
        <dbReference type="SAM" id="MobiDB-lite"/>
    </source>
</evidence>
<proteinExistence type="predicted"/>
<feature type="region of interest" description="Disordered" evidence="1">
    <location>
        <begin position="1"/>
        <end position="27"/>
    </location>
</feature>
<evidence type="ECO:0000313" key="2">
    <source>
        <dbReference type="EMBL" id="KAK3091112.1"/>
    </source>
</evidence>
<keyword evidence="3" id="KW-1185">Reference proteome</keyword>
<feature type="compositionally biased region" description="Polar residues" evidence="1">
    <location>
        <begin position="13"/>
        <end position="26"/>
    </location>
</feature>